<evidence type="ECO:0008006" key="3">
    <source>
        <dbReference type="Google" id="ProtNLM"/>
    </source>
</evidence>
<dbReference type="KEGG" id="tcm:HL41_01690"/>
<dbReference type="InterPro" id="IPR050696">
    <property type="entry name" value="FtsA/MreB"/>
</dbReference>
<dbReference type="STRING" id="289377.HL41_01690"/>
<sequence length="354" mass="41210">MNKIFDLKSLKSLLTFKKSQKNVYIGIDIGTYSIKIAEVVLNKNNNIILTNFIQGKTYPNVIVNGIINDFQYLSTNLKNIFEVFQPISNQVNLSLSYDVLIYDSFQSQYIPSEEEIRNKLNEDIPYNLDDVYYSYFIFPMQNSYKILYLVIKKDIAQQFENLLKGLNFSVKNMDADFINIHNLVEFLEGEEKAKLIVDWGESKVRLLFSTKDIPVYNRELFNLGLKNLKKEIRKLVPDKDMVEMVMVNPSNFEKFQEVKEIYKNYINEIIKEIQYTIEFVQGKFNLILEVVYLVGGGARILDIEKIFTSKLKLETKKINLQDRIEIDSNVDPTYLKIINTQGANAVAAALREFI</sequence>
<dbReference type="eggNOG" id="COG4972">
    <property type="taxonomic scope" value="Bacteria"/>
</dbReference>
<proteinExistence type="predicted"/>
<dbReference type="InterPro" id="IPR005883">
    <property type="entry name" value="PilM"/>
</dbReference>
<dbReference type="Pfam" id="PF11104">
    <property type="entry name" value="PilM_2"/>
    <property type="match status" value="1"/>
</dbReference>
<dbReference type="InterPro" id="IPR043129">
    <property type="entry name" value="ATPase_NBD"/>
</dbReference>
<dbReference type="Gene3D" id="3.30.420.40">
    <property type="match status" value="2"/>
</dbReference>
<evidence type="ECO:0000313" key="1">
    <source>
        <dbReference type="EMBL" id="AIH03635.1"/>
    </source>
</evidence>
<organism evidence="1 2">
    <name type="scientific">Thermodesulfobacterium commune DSM 2178</name>
    <dbReference type="NCBI Taxonomy" id="289377"/>
    <lineage>
        <taxon>Bacteria</taxon>
        <taxon>Pseudomonadati</taxon>
        <taxon>Thermodesulfobacteriota</taxon>
        <taxon>Thermodesulfobacteria</taxon>
        <taxon>Thermodesulfobacteriales</taxon>
        <taxon>Thermodesulfobacteriaceae</taxon>
        <taxon>Thermodesulfobacterium</taxon>
    </lineage>
</organism>
<dbReference type="AlphaFoldDB" id="A0A075WRM2"/>
<reference evidence="1 2" key="1">
    <citation type="journal article" date="2015" name="Genome Announc.">
        <title>Genome Sequence of a Sulfate-Reducing Thermophilic Bacterium, Thermodesulfobacterium commune DSM 2178T (Phylum Thermodesulfobacteria).</title>
        <authorList>
            <person name="Bhatnagar S."/>
            <person name="Badger J.H."/>
            <person name="Madupu R."/>
            <person name="Khouri H.M."/>
            <person name="O'Connor E.M."/>
            <person name="Robb F.T."/>
            <person name="Ward N.L."/>
            <person name="Eisen J.A."/>
        </authorList>
    </citation>
    <scope>NUCLEOTIDE SEQUENCE [LARGE SCALE GENOMIC DNA]</scope>
    <source>
        <strain evidence="1 2">DSM 2178</strain>
    </source>
</reference>
<accession>A0A075WRM2</accession>
<dbReference type="PaxDb" id="289377-HL41_01690"/>
<dbReference type="Proteomes" id="UP000028481">
    <property type="component" value="Chromosome"/>
</dbReference>
<dbReference type="SUPFAM" id="SSF53067">
    <property type="entry name" value="Actin-like ATPase domain"/>
    <property type="match status" value="1"/>
</dbReference>
<protein>
    <recommendedName>
        <fullName evidence="3">SHS2 domain-containing protein</fullName>
    </recommendedName>
</protein>
<dbReference type="PANTHER" id="PTHR32432">
    <property type="entry name" value="CELL DIVISION PROTEIN FTSA-RELATED"/>
    <property type="match status" value="1"/>
</dbReference>
<dbReference type="Gene3D" id="3.30.1490.300">
    <property type="match status" value="1"/>
</dbReference>
<dbReference type="PANTHER" id="PTHR32432:SF3">
    <property type="entry name" value="ETHANOLAMINE UTILIZATION PROTEIN EUTJ"/>
    <property type="match status" value="1"/>
</dbReference>
<evidence type="ECO:0000313" key="2">
    <source>
        <dbReference type="Proteomes" id="UP000028481"/>
    </source>
</evidence>
<name>A0A075WRM2_9BACT</name>
<dbReference type="EMBL" id="CP008796">
    <property type="protein sequence ID" value="AIH03635.1"/>
    <property type="molecule type" value="Genomic_DNA"/>
</dbReference>
<dbReference type="HOGENOM" id="CLU_782881_0_0_0"/>
<gene>
    <name evidence="1" type="ORF">HL41_01690</name>
</gene>
<dbReference type="OrthoDB" id="9778003at2"/>
<keyword evidence="2" id="KW-1185">Reference proteome</keyword>
<dbReference type="RefSeq" id="WP_038060051.1">
    <property type="nucleotide sequence ID" value="NZ_CP008796.1"/>
</dbReference>